<name>A0A0R1SEV8_9LACO</name>
<evidence type="ECO:0000256" key="1">
    <source>
        <dbReference type="SAM" id="MobiDB-lite"/>
    </source>
</evidence>
<organism evidence="2 3">
    <name type="scientific">Companilactobacillus versmoldensis DSM 14857 = KCTC 3814</name>
    <dbReference type="NCBI Taxonomy" id="1423815"/>
    <lineage>
        <taxon>Bacteria</taxon>
        <taxon>Bacillati</taxon>
        <taxon>Bacillota</taxon>
        <taxon>Bacilli</taxon>
        <taxon>Lactobacillales</taxon>
        <taxon>Lactobacillaceae</taxon>
        <taxon>Companilactobacillus</taxon>
    </lineage>
</organism>
<dbReference type="Proteomes" id="UP000051647">
    <property type="component" value="Unassembled WGS sequence"/>
</dbReference>
<evidence type="ECO:0000313" key="2">
    <source>
        <dbReference type="EMBL" id="KRL67596.1"/>
    </source>
</evidence>
<protein>
    <submittedName>
        <fullName evidence="2">Uncharacterized protein</fullName>
    </submittedName>
</protein>
<evidence type="ECO:0000313" key="3">
    <source>
        <dbReference type="Proteomes" id="UP000051647"/>
    </source>
</evidence>
<dbReference type="PATRIC" id="fig|1423815.3.peg.1657"/>
<sequence>MGIAGLQRRRGNPKLTKRKSKNKTQSKDNDLNEEIKRLKQENTMLKIQNEFLKKVDGLTQKKSAQKKSQK</sequence>
<keyword evidence="3" id="KW-1185">Reference proteome</keyword>
<feature type="compositionally biased region" description="Basic residues" evidence="1">
    <location>
        <begin position="7"/>
        <end position="24"/>
    </location>
</feature>
<comment type="caution">
    <text evidence="2">The sequence shown here is derived from an EMBL/GenBank/DDBJ whole genome shotgun (WGS) entry which is preliminary data.</text>
</comment>
<proteinExistence type="predicted"/>
<dbReference type="EMBL" id="AZFA01000004">
    <property type="protein sequence ID" value="KRL67596.1"/>
    <property type="molecule type" value="Genomic_DNA"/>
</dbReference>
<dbReference type="RefSeq" id="WP_010624156.1">
    <property type="nucleotide sequence ID" value="NZ_AZFA01000004.1"/>
</dbReference>
<accession>A0A0R1SEV8</accession>
<dbReference type="AlphaFoldDB" id="A0A0R1SEV8"/>
<reference evidence="2 3" key="1">
    <citation type="journal article" date="2015" name="Genome Announc.">
        <title>Expanding the biotechnology potential of lactobacilli through comparative genomics of 213 strains and associated genera.</title>
        <authorList>
            <person name="Sun Z."/>
            <person name="Harris H.M."/>
            <person name="McCann A."/>
            <person name="Guo C."/>
            <person name="Argimon S."/>
            <person name="Zhang W."/>
            <person name="Yang X."/>
            <person name="Jeffery I.B."/>
            <person name="Cooney J.C."/>
            <person name="Kagawa T.F."/>
            <person name="Liu W."/>
            <person name="Song Y."/>
            <person name="Salvetti E."/>
            <person name="Wrobel A."/>
            <person name="Rasinkangas P."/>
            <person name="Parkhill J."/>
            <person name="Rea M.C."/>
            <person name="O'Sullivan O."/>
            <person name="Ritari J."/>
            <person name="Douillard F.P."/>
            <person name="Paul Ross R."/>
            <person name="Yang R."/>
            <person name="Briner A.E."/>
            <person name="Felis G.E."/>
            <person name="de Vos W.M."/>
            <person name="Barrangou R."/>
            <person name="Klaenhammer T.R."/>
            <person name="Caufield P.W."/>
            <person name="Cui Y."/>
            <person name="Zhang H."/>
            <person name="O'Toole P.W."/>
        </authorList>
    </citation>
    <scope>NUCLEOTIDE SEQUENCE [LARGE SCALE GENOMIC DNA]</scope>
    <source>
        <strain evidence="2 3">DSM 14857</strain>
    </source>
</reference>
<gene>
    <name evidence="2" type="ORF">FC27_GL001620</name>
</gene>
<feature type="region of interest" description="Disordered" evidence="1">
    <location>
        <begin position="1"/>
        <end position="33"/>
    </location>
</feature>